<organism evidence="2 3">
    <name type="scientific">Agrobacterium tumefaciens</name>
    <dbReference type="NCBI Taxonomy" id="358"/>
    <lineage>
        <taxon>Bacteria</taxon>
        <taxon>Pseudomonadati</taxon>
        <taxon>Pseudomonadota</taxon>
        <taxon>Alphaproteobacteria</taxon>
        <taxon>Hyphomicrobiales</taxon>
        <taxon>Rhizobiaceae</taxon>
        <taxon>Rhizobium/Agrobacterium group</taxon>
        <taxon>Agrobacterium</taxon>
        <taxon>Agrobacterium tumefaciens complex</taxon>
    </lineage>
</organism>
<comment type="caution">
    <text evidence="2">The sequence shown here is derived from an EMBL/GenBank/DDBJ whole genome shotgun (WGS) entry which is preliminary data.</text>
</comment>
<keyword evidence="2" id="KW-0238">DNA-binding</keyword>
<dbReference type="Gene3D" id="1.10.1220.10">
    <property type="entry name" value="Met repressor-like"/>
    <property type="match status" value="1"/>
</dbReference>
<dbReference type="Proteomes" id="UP000702952">
    <property type="component" value="Unassembled WGS sequence"/>
</dbReference>
<dbReference type="InterPro" id="IPR013321">
    <property type="entry name" value="Arc_rbn_hlx_hlx"/>
</dbReference>
<dbReference type="InterPro" id="IPR005569">
    <property type="entry name" value="Arc_DNA-bd_dom"/>
</dbReference>
<dbReference type="SUPFAM" id="SSF47598">
    <property type="entry name" value="Ribbon-helix-helix"/>
    <property type="match status" value="1"/>
</dbReference>
<sequence length="191" mass="22185">MAKQDDYSRYTIRVPQKVYQALESAAYASGRSINAEIIDRLQWTLEAHDNAKAGSGYKSQDQATIDILNRTIEDKSRIIELQDQSIDKERLTLRKTAEEYIDLLWEILGNSDEIPPHLVVNAELKLAKFEDDPEAELTFEEEQVLQDPDSREAKEVIANIIERARLRYKNKMMEIEKIFSSIGRNRNSKRR</sequence>
<dbReference type="InterPro" id="IPR010985">
    <property type="entry name" value="Ribbon_hlx_hlx"/>
</dbReference>
<evidence type="ECO:0000313" key="3">
    <source>
        <dbReference type="Proteomes" id="UP000702952"/>
    </source>
</evidence>
<feature type="domain" description="Arc-like DNA binding" evidence="1">
    <location>
        <begin position="9"/>
        <end position="45"/>
    </location>
</feature>
<name>A0AA44F1J1_AGRTU</name>
<dbReference type="AlphaFoldDB" id="A0AA44F1J1"/>
<protein>
    <submittedName>
        <fullName evidence="2">Arc family DNA-binding protein</fullName>
    </submittedName>
</protein>
<dbReference type="RefSeq" id="WP_174019175.1">
    <property type="nucleotide sequence ID" value="NZ_JAAMAW010000006.1"/>
</dbReference>
<gene>
    <name evidence="2" type="ORF">G6M46_04425</name>
</gene>
<dbReference type="Pfam" id="PF03869">
    <property type="entry name" value="Arc"/>
    <property type="match status" value="1"/>
</dbReference>
<proteinExistence type="predicted"/>
<dbReference type="EMBL" id="JAAMAY010000005">
    <property type="protein sequence ID" value="NTC27405.1"/>
    <property type="molecule type" value="Genomic_DNA"/>
</dbReference>
<dbReference type="GO" id="GO:0006355">
    <property type="term" value="P:regulation of DNA-templated transcription"/>
    <property type="evidence" value="ECO:0007669"/>
    <property type="project" value="InterPro"/>
</dbReference>
<evidence type="ECO:0000313" key="2">
    <source>
        <dbReference type="EMBL" id="NTC27405.1"/>
    </source>
</evidence>
<evidence type="ECO:0000259" key="1">
    <source>
        <dbReference type="Pfam" id="PF03869"/>
    </source>
</evidence>
<dbReference type="GO" id="GO:0003677">
    <property type="term" value="F:DNA binding"/>
    <property type="evidence" value="ECO:0007669"/>
    <property type="project" value="UniProtKB-KW"/>
</dbReference>
<reference evidence="2" key="1">
    <citation type="journal article" date="2020" name="Science">
        <title>Unexpected conservation and global transmission of agrobacterial virulence plasmids.</title>
        <authorList>
            <person name="Weisberg A.J."/>
            <person name="Davis E.W. 2nd"/>
            <person name="Tabima J."/>
            <person name="Belcher M.S."/>
            <person name="Miller M."/>
            <person name="Kuo C.H."/>
            <person name="Loper J.E."/>
            <person name="Grunwald N.J."/>
            <person name="Putnam M.L."/>
            <person name="Chang J.H."/>
        </authorList>
    </citation>
    <scope>NUCLEOTIDE SEQUENCE</scope>
    <source>
        <strain evidence="2">17-1853-1a</strain>
    </source>
</reference>
<accession>A0AA44F1J1</accession>